<proteinExistence type="predicted"/>
<evidence type="ECO:0000313" key="3">
    <source>
        <dbReference type="Proteomes" id="UP000005496"/>
    </source>
</evidence>
<reference evidence="2" key="1">
    <citation type="submission" date="2010-05" db="EMBL/GenBank/DDBJ databases">
        <title>The draft genome of Desulfonatronospira thiodismutans ASO3-1.</title>
        <authorList>
            <consortium name="US DOE Joint Genome Institute (JGI-PGF)"/>
            <person name="Lucas S."/>
            <person name="Copeland A."/>
            <person name="Lapidus A."/>
            <person name="Cheng J.-F."/>
            <person name="Bruce D."/>
            <person name="Goodwin L."/>
            <person name="Pitluck S."/>
            <person name="Chertkov O."/>
            <person name="Brettin T."/>
            <person name="Detter J.C."/>
            <person name="Han C."/>
            <person name="Land M.L."/>
            <person name="Hauser L."/>
            <person name="Kyrpides N."/>
            <person name="Mikhailova N."/>
            <person name="Muyzer G."/>
            <person name="Woyke T."/>
        </authorList>
    </citation>
    <scope>NUCLEOTIDE SEQUENCE [LARGE SCALE GENOMIC DNA]</scope>
    <source>
        <strain evidence="2">ASO3-1</strain>
    </source>
</reference>
<feature type="region of interest" description="Disordered" evidence="1">
    <location>
        <begin position="34"/>
        <end position="56"/>
    </location>
</feature>
<evidence type="ECO:0000256" key="1">
    <source>
        <dbReference type="SAM" id="MobiDB-lite"/>
    </source>
</evidence>
<sequence>MGKKVLISAVLAIVILGAGALVWYYQFREPPVEPDDPDITMHPVEKPDDPVDVTGLDPLREHLEREPEDPVEPREPEELPDDEVITDRFIRDLASLIFRNYHPAVSPAEEGGFTLSFRELNMHYATELTGLSYEEQDVLQAREEVLGHLLQPEVIDLVVRRYGPELFDRLVHLAETEPREVHTSQGLQERQLENRETVEMLEIVAQRLEHLAHVFSRTSSEEPVLERMRDYLDTVEELNSVYFEYWQLDESDDERRSELASRIKQLIMQRENIRGKIVDRVSTPQIAEAGLDVLYQVQWIFRRVEKGGFSRDSIQAMAEAGEDLASMARDRADELVQE</sequence>
<comment type="caution">
    <text evidence="2">The sequence shown here is derived from an EMBL/GenBank/DDBJ whole genome shotgun (WGS) entry which is preliminary data.</text>
</comment>
<name>D6SRI6_9BACT</name>
<organism evidence="2 3">
    <name type="scientific">Desulfonatronospira thiodismutans ASO3-1</name>
    <dbReference type="NCBI Taxonomy" id="555779"/>
    <lineage>
        <taxon>Bacteria</taxon>
        <taxon>Pseudomonadati</taxon>
        <taxon>Thermodesulfobacteriota</taxon>
        <taxon>Desulfovibrionia</taxon>
        <taxon>Desulfovibrionales</taxon>
        <taxon>Desulfonatronovibrionaceae</taxon>
        <taxon>Desulfonatronospira</taxon>
    </lineage>
</organism>
<dbReference type="eggNOG" id="ENOG50346K2">
    <property type="taxonomic scope" value="Bacteria"/>
</dbReference>
<dbReference type="OrthoDB" id="5471817at2"/>
<dbReference type="Proteomes" id="UP000005496">
    <property type="component" value="Unassembled WGS sequence"/>
</dbReference>
<dbReference type="EMBL" id="ACJN02000003">
    <property type="protein sequence ID" value="EFI33302.1"/>
    <property type="molecule type" value="Genomic_DNA"/>
</dbReference>
<gene>
    <name evidence="2" type="ORF">Dthio_PD0628</name>
</gene>
<accession>D6SRI6</accession>
<dbReference type="RefSeq" id="WP_008870660.1">
    <property type="nucleotide sequence ID" value="NZ_ACJN02000003.1"/>
</dbReference>
<protein>
    <submittedName>
        <fullName evidence="2">Uncharacterized protein</fullName>
    </submittedName>
</protein>
<keyword evidence="3" id="KW-1185">Reference proteome</keyword>
<dbReference type="AlphaFoldDB" id="D6SRI6"/>
<evidence type="ECO:0000313" key="2">
    <source>
        <dbReference type="EMBL" id="EFI33302.1"/>
    </source>
</evidence>